<evidence type="ECO:0000256" key="4">
    <source>
        <dbReference type="ARBA" id="ARBA00023163"/>
    </source>
</evidence>
<keyword evidence="11" id="KW-1185">Reference proteome</keyword>
<evidence type="ECO:0000256" key="2">
    <source>
        <dbReference type="ARBA" id="ARBA00023015"/>
    </source>
</evidence>
<evidence type="ECO:0000259" key="7">
    <source>
        <dbReference type="PROSITE" id="PS50090"/>
    </source>
</evidence>
<keyword evidence="2" id="KW-0805">Transcription regulation</keyword>
<evidence type="ECO:0000313" key="10">
    <source>
        <dbReference type="EMBL" id="EOA25512.1"/>
    </source>
</evidence>
<dbReference type="OrthoDB" id="118550at2759"/>
<dbReference type="GO" id="GO:0005634">
    <property type="term" value="C:nucleus"/>
    <property type="evidence" value="ECO:0007669"/>
    <property type="project" value="UniProtKB-SubCell"/>
</dbReference>
<dbReference type="GO" id="GO:0010468">
    <property type="term" value="P:regulation of gene expression"/>
    <property type="evidence" value="ECO:0007669"/>
    <property type="project" value="UniProtKB-ARBA"/>
</dbReference>
<evidence type="ECO:0000313" key="11">
    <source>
        <dbReference type="Proteomes" id="UP000029121"/>
    </source>
</evidence>
<dbReference type="SMART" id="SM00717">
    <property type="entry name" value="SANT"/>
    <property type="match status" value="2"/>
</dbReference>
<evidence type="ECO:0000256" key="6">
    <source>
        <dbReference type="SAM" id="MobiDB-lite"/>
    </source>
</evidence>
<evidence type="ECO:0000259" key="8">
    <source>
        <dbReference type="PROSITE" id="PS51293"/>
    </source>
</evidence>
<dbReference type="STRING" id="81985.R0FS09"/>
<feature type="domain" description="SANT" evidence="8">
    <location>
        <begin position="98"/>
        <end position="146"/>
    </location>
</feature>
<dbReference type="GO" id="GO:0003677">
    <property type="term" value="F:DNA binding"/>
    <property type="evidence" value="ECO:0007669"/>
    <property type="project" value="UniProtKB-KW"/>
</dbReference>
<dbReference type="InterPro" id="IPR017930">
    <property type="entry name" value="Myb_dom"/>
</dbReference>
<name>R0FS09_9BRAS</name>
<feature type="domain" description="Myb-like" evidence="7">
    <location>
        <begin position="90"/>
        <end position="142"/>
    </location>
</feature>
<dbReference type="PANTHER" id="PTHR44042:SF15">
    <property type="entry name" value="DUPLICATED HOMEODOMAIN-LIKE SUPERFAMILY PROTEIN"/>
    <property type="match status" value="1"/>
</dbReference>
<accession>R0FS09</accession>
<protein>
    <submittedName>
        <fullName evidence="10">Uncharacterized protein</fullName>
    </submittedName>
</protein>
<dbReference type="SUPFAM" id="SSF46689">
    <property type="entry name" value="Homeodomain-like"/>
    <property type="match status" value="1"/>
</dbReference>
<dbReference type="PROSITE" id="PS51294">
    <property type="entry name" value="HTH_MYB"/>
    <property type="match status" value="1"/>
</dbReference>
<keyword evidence="3" id="KW-0238">DNA-binding</keyword>
<evidence type="ECO:0000256" key="5">
    <source>
        <dbReference type="ARBA" id="ARBA00023242"/>
    </source>
</evidence>
<dbReference type="PANTHER" id="PTHR44042">
    <property type="entry name" value="DUPLICATED HOMEODOMAIN-LIKE SUPERFAMILY PROTEIN-RELATED"/>
    <property type="match status" value="1"/>
</dbReference>
<dbReference type="FunFam" id="1.10.10.60:FF:000009">
    <property type="entry name" value="transcription factor MYB1R1"/>
    <property type="match status" value="1"/>
</dbReference>
<comment type="subcellular location">
    <subcellularLocation>
        <location evidence="1">Nucleus</location>
    </subcellularLocation>
</comment>
<feature type="compositionally biased region" description="Polar residues" evidence="6">
    <location>
        <begin position="164"/>
        <end position="185"/>
    </location>
</feature>
<dbReference type="NCBIfam" id="TIGR01557">
    <property type="entry name" value="myb_SHAQKYF"/>
    <property type="match status" value="1"/>
</dbReference>
<organism evidence="10 11">
    <name type="scientific">Capsella rubella</name>
    <dbReference type="NCBI Taxonomy" id="81985"/>
    <lineage>
        <taxon>Eukaryota</taxon>
        <taxon>Viridiplantae</taxon>
        <taxon>Streptophyta</taxon>
        <taxon>Embryophyta</taxon>
        <taxon>Tracheophyta</taxon>
        <taxon>Spermatophyta</taxon>
        <taxon>Magnoliopsida</taxon>
        <taxon>eudicotyledons</taxon>
        <taxon>Gunneridae</taxon>
        <taxon>Pentapetalae</taxon>
        <taxon>rosids</taxon>
        <taxon>malvids</taxon>
        <taxon>Brassicales</taxon>
        <taxon>Brassicaceae</taxon>
        <taxon>Camelineae</taxon>
        <taxon>Capsella</taxon>
    </lineage>
</organism>
<evidence type="ECO:0000256" key="3">
    <source>
        <dbReference type="ARBA" id="ARBA00023125"/>
    </source>
</evidence>
<evidence type="ECO:0000259" key="9">
    <source>
        <dbReference type="PROSITE" id="PS51294"/>
    </source>
</evidence>
<sequence length="192" mass="21871">MASIPVWSRHDDKRFELALKHFSQGSQDSQELLKKIALHIEKPYEEVKEYYLALVYDVGLIESGRIAIPKYDEDYYVPLKEATESKSQVIEKAKGTPWSAEEHSRFLDGLKKYGKGDWKNIARECVKSRSPTQVASHAQKYFLRQSSDSKKGKRSSIHDMTLGHTDNVTDPTGSNMSSMDQQPHSVDQPPLD</sequence>
<dbReference type="InterPro" id="IPR009057">
    <property type="entry name" value="Homeodomain-like_sf"/>
</dbReference>
<dbReference type="KEGG" id="crb:17885574"/>
<dbReference type="Gene3D" id="1.10.10.60">
    <property type="entry name" value="Homeodomain-like"/>
    <property type="match status" value="2"/>
</dbReference>
<dbReference type="PROSITE" id="PS50090">
    <property type="entry name" value="MYB_LIKE"/>
    <property type="match status" value="1"/>
</dbReference>
<gene>
    <name evidence="10" type="ORF">CARUB_v10018856mg</name>
</gene>
<proteinExistence type="predicted"/>
<feature type="non-terminal residue" evidence="10">
    <location>
        <position position="192"/>
    </location>
</feature>
<reference evidence="11" key="1">
    <citation type="journal article" date="2013" name="Nat. Genet.">
        <title>The Capsella rubella genome and the genomic consequences of rapid mating system evolution.</title>
        <authorList>
            <person name="Slotte T."/>
            <person name="Hazzouri K.M."/>
            <person name="Agren J.A."/>
            <person name="Koenig D."/>
            <person name="Maumus F."/>
            <person name="Guo Y.L."/>
            <person name="Steige K."/>
            <person name="Platts A.E."/>
            <person name="Escobar J.S."/>
            <person name="Newman L.K."/>
            <person name="Wang W."/>
            <person name="Mandakova T."/>
            <person name="Vello E."/>
            <person name="Smith L.M."/>
            <person name="Henz S.R."/>
            <person name="Steffen J."/>
            <person name="Takuno S."/>
            <person name="Brandvain Y."/>
            <person name="Coop G."/>
            <person name="Andolfatto P."/>
            <person name="Hu T.T."/>
            <person name="Blanchette M."/>
            <person name="Clark R.M."/>
            <person name="Quesneville H."/>
            <person name="Nordborg M."/>
            <person name="Gaut B.S."/>
            <person name="Lysak M.A."/>
            <person name="Jenkins J."/>
            <person name="Grimwood J."/>
            <person name="Chapman J."/>
            <person name="Prochnik S."/>
            <person name="Shu S."/>
            <person name="Rokhsar D."/>
            <person name="Schmutz J."/>
            <person name="Weigel D."/>
            <person name="Wright S.I."/>
        </authorList>
    </citation>
    <scope>NUCLEOTIDE SEQUENCE [LARGE SCALE GENOMIC DNA]</scope>
    <source>
        <strain evidence="11">cv. Monte Gargano</strain>
    </source>
</reference>
<dbReference type="Proteomes" id="UP000029121">
    <property type="component" value="Unassembled WGS sequence"/>
</dbReference>
<dbReference type="eggNOG" id="KOG0724">
    <property type="taxonomic scope" value="Eukaryota"/>
</dbReference>
<dbReference type="AlphaFoldDB" id="R0FS09"/>
<dbReference type="InterPro" id="IPR001005">
    <property type="entry name" value="SANT/Myb"/>
</dbReference>
<feature type="domain" description="HTH myb-type" evidence="9">
    <location>
        <begin position="90"/>
        <end position="146"/>
    </location>
</feature>
<feature type="region of interest" description="Disordered" evidence="6">
    <location>
        <begin position="137"/>
        <end position="192"/>
    </location>
</feature>
<evidence type="ECO:0000256" key="1">
    <source>
        <dbReference type="ARBA" id="ARBA00004123"/>
    </source>
</evidence>
<dbReference type="InterPro" id="IPR017884">
    <property type="entry name" value="SANT_dom"/>
</dbReference>
<dbReference type="InterPro" id="IPR006447">
    <property type="entry name" value="Myb_dom_plants"/>
</dbReference>
<dbReference type="Pfam" id="PF00249">
    <property type="entry name" value="Myb_DNA-binding"/>
    <property type="match status" value="1"/>
</dbReference>
<keyword evidence="5" id="KW-0539">Nucleus</keyword>
<dbReference type="PROSITE" id="PS51293">
    <property type="entry name" value="SANT"/>
    <property type="match status" value="1"/>
</dbReference>
<keyword evidence="4" id="KW-0804">Transcription</keyword>
<dbReference type="CDD" id="cd00167">
    <property type="entry name" value="SANT"/>
    <property type="match status" value="1"/>
</dbReference>
<dbReference type="EMBL" id="KB870809">
    <property type="protein sequence ID" value="EOA25512.1"/>
    <property type="molecule type" value="Genomic_DNA"/>
</dbReference>